<gene>
    <name evidence="1" type="ORF">S03H2_43543</name>
</gene>
<name>X1IPQ2_9ZZZZ</name>
<reference evidence="1" key="1">
    <citation type="journal article" date="2014" name="Front. Microbiol.">
        <title>High frequency of phylogenetically diverse reductive dehalogenase-homologous genes in deep subseafloor sedimentary metagenomes.</title>
        <authorList>
            <person name="Kawai M."/>
            <person name="Futagami T."/>
            <person name="Toyoda A."/>
            <person name="Takaki Y."/>
            <person name="Nishi S."/>
            <person name="Hori S."/>
            <person name="Arai W."/>
            <person name="Tsubouchi T."/>
            <person name="Morono Y."/>
            <person name="Uchiyama I."/>
            <person name="Ito T."/>
            <person name="Fujiyama A."/>
            <person name="Inagaki F."/>
            <person name="Takami H."/>
        </authorList>
    </citation>
    <scope>NUCLEOTIDE SEQUENCE</scope>
    <source>
        <strain evidence="1">Expedition CK06-06</strain>
    </source>
</reference>
<sequence>AGQQPLLKVEIWVTDEWIPLSALDDKNYVEDVSISLGGAGMTPDPIGGSLTVTLSNEGSIFHPKHPDSGYEDYIKAGRKIKISIGATYDDTPYWWQRIIGYIGEPNFEMPSFKVNVSGADYMKFLEDLELREPIETQWRLEETFDSIASDGRGAIEYYEEDDAMDIPDEADNVANWDDTLCAFTSEIGATDNTGVTTLGSPIISGMTDISDFFVGGYVQVDAGFPAGTHKVLEIDAATDDTGDTTLGNPIITGMASTYDFSVGGYAQVDAG</sequence>
<organism evidence="1">
    <name type="scientific">marine sediment metagenome</name>
    <dbReference type="NCBI Taxonomy" id="412755"/>
    <lineage>
        <taxon>unclassified sequences</taxon>
        <taxon>metagenomes</taxon>
        <taxon>ecological metagenomes</taxon>
    </lineage>
</organism>
<feature type="non-terminal residue" evidence="1">
    <location>
        <position position="1"/>
    </location>
</feature>
<dbReference type="AlphaFoldDB" id="X1IPQ2"/>
<dbReference type="EMBL" id="BARU01027172">
    <property type="protein sequence ID" value="GAH71240.1"/>
    <property type="molecule type" value="Genomic_DNA"/>
</dbReference>
<proteinExistence type="predicted"/>
<feature type="non-terminal residue" evidence="1">
    <location>
        <position position="271"/>
    </location>
</feature>
<comment type="caution">
    <text evidence="1">The sequence shown here is derived from an EMBL/GenBank/DDBJ whole genome shotgun (WGS) entry which is preliminary data.</text>
</comment>
<protein>
    <submittedName>
        <fullName evidence="1">Uncharacterized protein</fullName>
    </submittedName>
</protein>
<accession>X1IPQ2</accession>
<evidence type="ECO:0000313" key="1">
    <source>
        <dbReference type="EMBL" id="GAH71240.1"/>
    </source>
</evidence>